<feature type="binding site" evidence="7">
    <location>
        <position position="57"/>
    </location>
    <ligand>
        <name>Fe cation</name>
        <dbReference type="ChEBI" id="CHEBI:24875"/>
        <label>1</label>
        <note>catalytic</note>
    </ligand>
</feature>
<dbReference type="HAMAP" id="MF_00825">
    <property type="entry name" value="3_HAO"/>
    <property type="match status" value="1"/>
</dbReference>
<feature type="binding site" evidence="7">
    <location>
        <position position="96"/>
    </location>
    <ligand>
        <name>Fe cation</name>
        <dbReference type="ChEBI" id="CHEBI:24875"/>
        <label>1</label>
        <note>catalytic</note>
    </ligand>
</feature>
<feature type="binding site" evidence="7">
    <location>
        <position position="51"/>
    </location>
    <ligand>
        <name>Fe cation</name>
        <dbReference type="ChEBI" id="CHEBI:24875"/>
        <label>1</label>
        <note>catalytic</note>
    </ligand>
</feature>
<protein>
    <recommendedName>
        <fullName evidence="7">3-hydroxyanthranilate 3,4-dioxygenase</fullName>
        <ecNumber evidence="7">1.13.11.6</ecNumber>
    </recommendedName>
    <alternativeName>
        <fullName evidence="7">3-hydroxyanthranilate oxygenase</fullName>
        <shortName evidence="7">3-HAO</shortName>
    </alternativeName>
    <alternativeName>
        <fullName evidence="7">3-hydroxyanthranilic acid dioxygenase</fullName>
        <shortName evidence="7">HAD</shortName>
    </alternativeName>
</protein>
<comment type="catalytic activity">
    <reaction evidence="7">
        <text>3-hydroxyanthranilate + O2 = (2Z,4Z)-2-amino-3-carboxymuconate 6-semialdehyde</text>
        <dbReference type="Rhea" id="RHEA:17953"/>
        <dbReference type="ChEBI" id="CHEBI:15379"/>
        <dbReference type="ChEBI" id="CHEBI:36559"/>
        <dbReference type="ChEBI" id="CHEBI:77612"/>
        <dbReference type="EC" id="1.13.11.6"/>
    </reaction>
</comment>
<comment type="caution">
    <text evidence="8">The sequence shown here is derived from an EMBL/GenBank/DDBJ whole genome shotgun (WGS) entry which is preliminary data.</text>
</comment>
<dbReference type="Pfam" id="PF06052">
    <property type="entry name" value="3-HAO"/>
    <property type="match status" value="1"/>
</dbReference>
<keyword evidence="2 7" id="KW-0662">Pyridine nucleotide biosynthesis</keyword>
<dbReference type="AlphaFoldDB" id="A0A8J3AJL0"/>
<dbReference type="GO" id="GO:0006569">
    <property type="term" value="P:L-tryptophan catabolic process"/>
    <property type="evidence" value="ECO:0007669"/>
    <property type="project" value="UniProtKB-UniRule"/>
</dbReference>
<dbReference type="CDD" id="cd06123">
    <property type="entry name" value="cupin_HAO"/>
    <property type="match status" value="1"/>
</dbReference>
<dbReference type="Proteomes" id="UP000626244">
    <property type="component" value="Unassembled WGS sequence"/>
</dbReference>
<dbReference type="UniPathway" id="UPA00253">
    <property type="reaction ID" value="UER00330"/>
</dbReference>
<dbReference type="EMBL" id="BMHB01000001">
    <property type="protein sequence ID" value="GGI12039.1"/>
    <property type="molecule type" value="Genomic_DNA"/>
</dbReference>
<dbReference type="GO" id="GO:0043420">
    <property type="term" value="P:anthranilate metabolic process"/>
    <property type="evidence" value="ECO:0007669"/>
    <property type="project" value="UniProtKB-UniRule"/>
</dbReference>
<dbReference type="PANTHER" id="PTHR15497">
    <property type="entry name" value="3-HYDROXYANTHRANILATE 3,4-DIOXYGENASE"/>
    <property type="match status" value="1"/>
</dbReference>
<dbReference type="SUPFAM" id="SSF51182">
    <property type="entry name" value="RmlC-like cupins"/>
    <property type="match status" value="1"/>
</dbReference>
<reference evidence="9" key="1">
    <citation type="journal article" date="2019" name="Int. J. Syst. Evol. Microbiol.">
        <title>The Global Catalogue of Microorganisms (GCM) 10K type strain sequencing project: providing services to taxonomists for standard genome sequencing and annotation.</title>
        <authorList>
            <consortium name="The Broad Institute Genomics Platform"/>
            <consortium name="The Broad Institute Genome Sequencing Center for Infectious Disease"/>
            <person name="Wu L."/>
            <person name="Ma J."/>
        </authorList>
    </citation>
    <scope>NUCLEOTIDE SEQUENCE [LARGE SCALE GENOMIC DNA]</scope>
    <source>
        <strain evidence="9">CGMCC 1.14993</strain>
    </source>
</reference>
<dbReference type="InterPro" id="IPR011051">
    <property type="entry name" value="RmlC_Cupin_sf"/>
</dbReference>
<dbReference type="Gene3D" id="2.60.120.10">
    <property type="entry name" value="Jelly Rolls"/>
    <property type="match status" value="1"/>
</dbReference>
<dbReference type="OrthoDB" id="5002379at2"/>
<keyword evidence="5 7" id="KW-0560">Oxidoreductase</keyword>
<proteinExistence type="inferred from homology"/>
<evidence type="ECO:0000256" key="1">
    <source>
        <dbReference type="ARBA" id="ARBA00002752"/>
    </source>
</evidence>
<feature type="binding site" evidence="7">
    <location>
        <position position="57"/>
    </location>
    <ligand>
        <name>substrate</name>
    </ligand>
</feature>
<keyword evidence="6 7" id="KW-0408">Iron</keyword>
<accession>A0A8J3AJL0</accession>
<keyword evidence="3 7" id="KW-0479">Metal-binding</keyword>
<dbReference type="GO" id="GO:0019805">
    <property type="term" value="P:quinolinate biosynthetic process"/>
    <property type="evidence" value="ECO:0007669"/>
    <property type="project" value="UniProtKB-UniRule"/>
</dbReference>
<evidence type="ECO:0000256" key="6">
    <source>
        <dbReference type="ARBA" id="ARBA00023004"/>
    </source>
</evidence>
<dbReference type="GO" id="GO:0008198">
    <property type="term" value="F:ferrous iron binding"/>
    <property type="evidence" value="ECO:0007669"/>
    <property type="project" value="UniProtKB-UniRule"/>
</dbReference>
<evidence type="ECO:0000256" key="5">
    <source>
        <dbReference type="ARBA" id="ARBA00023002"/>
    </source>
</evidence>
<evidence type="ECO:0000256" key="4">
    <source>
        <dbReference type="ARBA" id="ARBA00022964"/>
    </source>
</evidence>
<dbReference type="EC" id="1.13.11.6" evidence="7"/>
<comment type="function">
    <text evidence="1 7">Catalyzes the oxidative ring opening of 3-hydroxyanthranilate to 2-amino-3-carboxymuconate semialdehyde, which spontaneously cyclizes to quinolinate.</text>
</comment>
<gene>
    <name evidence="8" type="primary">haaO</name>
    <name evidence="7" type="synonym">nbaC</name>
    <name evidence="8" type="ORF">GCM10007380_10860</name>
</gene>
<dbReference type="NCBIfam" id="NF009763">
    <property type="entry name" value="PRK13264.1"/>
    <property type="match status" value="1"/>
</dbReference>
<feature type="binding site" evidence="7">
    <location>
        <position position="110"/>
    </location>
    <ligand>
        <name>substrate</name>
    </ligand>
</feature>
<dbReference type="NCBIfam" id="TIGR03037">
    <property type="entry name" value="anthran_nbaC"/>
    <property type="match status" value="1"/>
</dbReference>
<feature type="binding site" evidence="7">
    <location>
        <position position="47"/>
    </location>
    <ligand>
        <name>O2</name>
        <dbReference type="ChEBI" id="CHEBI:15379"/>
    </ligand>
</feature>
<dbReference type="GO" id="GO:0005737">
    <property type="term" value="C:cytoplasm"/>
    <property type="evidence" value="ECO:0007669"/>
    <property type="project" value="TreeGrafter"/>
</dbReference>
<comment type="similarity">
    <text evidence="7">Belongs to the 3-HAO family.</text>
</comment>
<feature type="binding site" evidence="7">
    <location>
        <position position="100"/>
    </location>
    <ligand>
        <name>substrate</name>
    </ligand>
</feature>
<dbReference type="InterPro" id="IPR010329">
    <property type="entry name" value="3hydroanth_dOase"/>
</dbReference>
<dbReference type="PANTHER" id="PTHR15497:SF1">
    <property type="entry name" value="3-HYDROXYANTHRANILATE 3,4-DIOXYGENASE"/>
    <property type="match status" value="1"/>
</dbReference>
<evidence type="ECO:0000256" key="7">
    <source>
        <dbReference type="HAMAP-Rule" id="MF_00825"/>
    </source>
</evidence>
<feature type="binding site" evidence="7">
    <location>
        <position position="128"/>
    </location>
    <ligand>
        <name>Fe cation</name>
        <dbReference type="ChEBI" id="CHEBI:24875"/>
        <label>2</label>
    </ligand>
</feature>
<keyword evidence="4 7" id="KW-0223">Dioxygenase</keyword>
<dbReference type="GO" id="GO:0009435">
    <property type="term" value="P:NAD+ biosynthetic process"/>
    <property type="evidence" value="ECO:0007669"/>
    <property type="project" value="UniProtKB-UniPathway"/>
</dbReference>
<keyword evidence="9" id="KW-1185">Reference proteome</keyword>
<evidence type="ECO:0000256" key="2">
    <source>
        <dbReference type="ARBA" id="ARBA00022642"/>
    </source>
</evidence>
<dbReference type="InterPro" id="IPR014710">
    <property type="entry name" value="RmlC-like_jellyroll"/>
</dbReference>
<feature type="binding site" evidence="7">
    <location>
        <position position="125"/>
    </location>
    <ligand>
        <name>Fe cation</name>
        <dbReference type="ChEBI" id="CHEBI:24875"/>
        <label>2</label>
    </ligand>
</feature>
<evidence type="ECO:0000313" key="8">
    <source>
        <dbReference type="EMBL" id="GGI12039.1"/>
    </source>
</evidence>
<evidence type="ECO:0000256" key="3">
    <source>
        <dbReference type="ARBA" id="ARBA00022723"/>
    </source>
</evidence>
<comment type="cofactor">
    <cofactor evidence="7">
        <name>Fe(2+)</name>
        <dbReference type="ChEBI" id="CHEBI:29033"/>
    </cofactor>
    <text evidence="7">Binds 2 Fe(2+) ions per subunit.</text>
</comment>
<evidence type="ECO:0000313" key="9">
    <source>
        <dbReference type="Proteomes" id="UP000626244"/>
    </source>
</evidence>
<feature type="binding site" evidence="7">
    <location>
        <position position="165"/>
    </location>
    <ligand>
        <name>Fe cation</name>
        <dbReference type="ChEBI" id="CHEBI:24875"/>
        <label>2</label>
    </ligand>
</feature>
<organism evidence="8 9">
    <name type="scientific">Gottfriedia solisilvae</name>
    <dbReference type="NCBI Taxonomy" id="1516104"/>
    <lineage>
        <taxon>Bacteria</taxon>
        <taxon>Bacillati</taxon>
        <taxon>Bacillota</taxon>
        <taxon>Bacilli</taxon>
        <taxon>Bacillales</taxon>
        <taxon>Bacillaceae</taxon>
        <taxon>Gottfriedia</taxon>
    </lineage>
</organism>
<sequence>MNLKSRVFNIVKLIEDNKELLKPPVNNKVIWEDSEYIAMIIGGPNKRRDFHVDPADEFFYQIKGSCYVECITGEGKREVVEVAEGEIFMLPSFVPHSPHRVKDSYGIVIERKRAVGELESFVWHCDECNLEMHKTTVQLTDIGTQVKEAIEQFNGSLELRTCKHCGHVMKEEADEWVCV</sequence>
<dbReference type="GO" id="GO:0000334">
    <property type="term" value="F:3-hydroxyanthranilate 3,4-dioxygenase activity"/>
    <property type="evidence" value="ECO:0007669"/>
    <property type="project" value="UniProtKB-UniRule"/>
</dbReference>
<name>A0A8J3AJL0_9BACI</name>
<dbReference type="RefSeq" id="WP_087999302.1">
    <property type="nucleotide sequence ID" value="NZ_BMHB01000001.1"/>
</dbReference>
<comment type="pathway">
    <text evidence="7">Cofactor biosynthesis; NAD(+) biosynthesis; quinolinate from L-kynurenine: step 3/3.</text>
</comment>
<feature type="binding site" evidence="7">
    <location>
        <position position="162"/>
    </location>
    <ligand>
        <name>Fe cation</name>
        <dbReference type="ChEBI" id="CHEBI:24875"/>
        <label>2</label>
    </ligand>
</feature>